<gene>
    <name evidence="1" type="ORF">RUM44_000550</name>
</gene>
<evidence type="ECO:0000313" key="1">
    <source>
        <dbReference type="EMBL" id="KAK6635299.1"/>
    </source>
</evidence>
<reference evidence="1 2" key="1">
    <citation type="submission" date="2023-09" db="EMBL/GenBank/DDBJ databases">
        <title>Genomes of two closely related lineages of the louse Polyplax serrata with different host specificities.</title>
        <authorList>
            <person name="Martinu J."/>
            <person name="Tarabai H."/>
            <person name="Stefka J."/>
            <person name="Hypsa V."/>
        </authorList>
    </citation>
    <scope>NUCLEOTIDE SEQUENCE [LARGE SCALE GENOMIC DNA]</scope>
    <source>
        <strain evidence="1">98ZLc_SE</strain>
    </source>
</reference>
<accession>A0ABR1B5S9</accession>
<dbReference type="Proteomes" id="UP001359485">
    <property type="component" value="Unassembled WGS sequence"/>
</dbReference>
<keyword evidence="2" id="KW-1185">Reference proteome</keyword>
<proteinExistence type="predicted"/>
<organism evidence="1 2">
    <name type="scientific">Polyplax serrata</name>
    <name type="common">Common mouse louse</name>
    <dbReference type="NCBI Taxonomy" id="468196"/>
    <lineage>
        <taxon>Eukaryota</taxon>
        <taxon>Metazoa</taxon>
        <taxon>Ecdysozoa</taxon>
        <taxon>Arthropoda</taxon>
        <taxon>Hexapoda</taxon>
        <taxon>Insecta</taxon>
        <taxon>Pterygota</taxon>
        <taxon>Neoptera</taxon>
        <taxon>Paraneoptera</taxon>
        <taxon>Psocodea</taxon>
        <taxon>Troctomorpha</taxon>
        <taxon>Phthiraptera</taxon>
        <taxon>Anoplura</taxon>
        <taxon>Polyplacidae</taxon>
        <taxon>Polyplax</taxon>
    </lineage>
</organism>
<comment type="caution">
    <text evidence="1">The sequence shown here is derived from an EMBL/GenBank/DDBJ whole genome shotgun (WGS) entry which is preliminary data.</text>
</comment>
<sequence>MRMIEIELENEVRVKGMTSALSESGCQKLMMKHVSLSKFVAGVDIVIATARKSLNFAITQNIEKKTKVKTKKCPKKKGPEEAKDDEVQESGWLHFGHKFCAEALENAVGYFLSPLMPRRTEQATEEPPGMSEPRQNLGIFLLCMETKSFGYWFSLDNSEDISFCRKCKA</sequence>
<protein>
    <submittedName>
        <fullName evidence="1">Uncharacterized protein</fullName>
    </submittedName>
</protein>
<dbReference type="EMBL" id="JAWJWF010000003">
    <property type="protein sequence ID" value="KAK6635299.1"/>
    <property type="molecule type" value="Genomic_DNA"/>
</dbReference>
<evidence type="ECO:0000313" key="2">
    <source>
        <dbReference type="Proteomes" id="UP001359485"/>
    </source>
</evidence>
<name>A0ABR1B5S9_POLSC</name>